<dbReference type="EMBL" id="BK016161">
    <property type="protein sequence ID" value="DAF99210.1"/>
    <property type="molecule type" value="Genomic_DNA"/>
</dbReference>
<organism evidence="1">
    <name type="scientific">Podoviridae sp. ctW0z17</name>
    <dbReference type="NCBI Taxonomy" id="2825254"/>
    <lineage>
        <taxon>Viruses</taxon>
        <taxon>Duplodnaviria</taxon>
        <taxon>Heunggongvirae</taxon>
        <taxon>Uroviricota</taxon>
        <taxon>Caudoviricetes</taxon>
    </lineage>
</organism>
<protein>
    <submittedName>
        <fullName evidence="1">Uncharacterized protein</fullName>
    </submittedName>
</protein>
<accession>A0A8S5UXT4</accession>
<sequence>MLIELLRKHTEWYFLNRKYIQKAVDDEREQRTAKKGHTGGGGHAFISNPTETSALKNIEPIKMISWGQGPYQTIVINPEAWLEVIAETYKVHKKQAAGDAMFQRYEYNKSPGVIAGLKGMNRDTYYELREEFLNDAVVLALEKNLLRIKNVSDKLPVLMS</sequence>
<proteinExistence type="predicted"/>
<reference evidence="1" key="1">
    <citation type="journal article" date="2021" name="Proc. Natl. Acad. Sci. U.S.A.">
        <title>A Catalog of Tens of Thousands of Viruses from Human Metagenomes Reveals Hidden Associations with Chronic Diseases.</title>
        <authorList>
            <person name="Tisza M.J."/>
            <person name="Buck C.B."/>
        </authorList>
    </citation>
    <scope>NUCLEOTIDE SEQUENCE</scope>
    <source>
        <strain evidence="1">CtW0z17</strain>
    </source>
</reference>
<evidence type="ECO:0000313" key="1">
    <source>
        <dbReference type="EMBL" id="DAF99210.1"/>
    </source>
</evidence>
<name>A0A8S5UXT4_9CAUD</name>